<feature type="compositionally biased region" description="Low complexity" evidence="7">
    <location>
        <begin position="1364"/>
        <end position="1375"/>
    </location>
</feature>
<dbReference type="PANTHER" id="PTHR12436">
    <property type="entry name" value="80 KDA MCM3-ASSOCIATED PROTEIN"/>
    <property type="match status" value="1"/>
</dbReference>
<dbReference type="Gene3D" id="1.25.40.990">
    <property type="match status" value="1"/>
</dbReference>
<dbReference type="InterPro" id="IPR005062">
    <property type="entry name" value="SAC3/GANP/THP3_conserved"/>
</dbReference>
<dbReference type="Pfam" id="PF05300">
    <property type="entry name" value="MIC19_MIC25"/>
    <property type="match status" value="1"/>
</dbReference>
<dbReference type="Pfam" id="PF11001">
    <property type="entry name" value="AFUB_07903_YDR124W_hel"/>
    <property type="match status" value="1"/>
</dbReference>
<dbReference type="EMBL" id="JAKJXO020000003">
    <property type="protein sequence ID" value="KAL1608273.1"/>
    <property type="molecule type" value="Genomic_DNA"/>
</dbReference>
<evidence type="ECO:0000256" key="4">
    <source>
        <dbReference type="ARBA" id="ARBA00023157"/>
    </source>
</evidence>
<sequence length="1631" mass="183705">MEQHRREPLSRQTQDEADPDEQLDMEVFSLVQNSDYVPPKPKREPKSRAVEEDDTPLKSRIALGYLTVNGREEPIFAPIQGFEHLFVHEDVAAPRVTGTVEAAHHPSLAASTKESHALKRRRTRNQDDNDTQDADEAHEPTAKVRPPQTFSIGDVESLQAFYAARFRELTMKPMRDVVTAWVKRLEPRRQKKYGPYQRYECNDDPDSRLERKKSTKPPWWPTAVPYVEPSHLKLQHLVPLAVDIMMVHRRIDEEAGKRKYPSWITKLETDATYLISSKDTEHFSSSRGARYNEAMKKRALEVILPSLFDVARSHEDYVAQYDLYETSGNEDPGCGKQVFWQATPRPERDIARKRPRQSRQSPEVEVAADFEAQIEVAEDRIMKDGRPIQRVGWTRSREALSLDEATVAETTAIQAYEAEEGATMQLKHAQAFKKREQIAKGQLDPDGQMDMKSSVDKHGLCEDMCPELERVRRIVQNDVAGPEYTEDTAHGPRNQRVIDEARMIAAHHRSSAGEDLTLMSDLRTPAALHKSMTTMIERLKGDSFEFLNGWIWDRSRAVRVEINKNYRRREDTEPFLGCYEMCIRFHLLSMHQMAKSKSGDYDRHTDWEQLSASCYQITQLWDKIKVYVPEDGVTPSPLDASRVAEIHAYNIILGLKEREHREEVRRHPRVRIAQNLVRAAHDTKNFATFWRLVRSSQVSYLMACAAATRFMSVRSDTLEAMVKAYMVHKQKVDDWTLEKLAELLGFDGEDQVRTFCQAYGGEFETNPRGITYLRPETITMRKDPFGKKHFFSQKYVESKRGGRNLAAILLGYNMLEARSKGLLEPMPEHNEDSLFIPDSSAPPNPSNPFALAAATHTSTQPSKLFSSAIQPGVFDAKRNSVKFAATPPNDVSVASAPANPFAAAATKLNGSGQATAATSGPPTSLSGLPAPTTTAFSGLSAKANAFLPSATANPFGFPTGQKAFSTPKPANSAETSVPTTSIFSTSSAPSAAFARFKQTDFANALDKSAASLPPTNGFTGLATSGAPSATPIRPGAPTAGLAFSKPAETALQPPNEDDKRKAIEEEQRKVREEEQRKVQEEQRRAAEEQRLKIQEDQAKARAAEQQRRLQEEKEREQLRARQEEARQAEEQRRQALATLTFNLLDDPREGLMKQYLANVVEALVKDTKAALRKERQAQDDAMAEEMWQQKRLNLARAAFYRWAQHVHKKRRLAEARHLRERRRKLKAEIEAAKSSAASSAASPPTSEIRAVENNSPVDRPDSARTNGLSRDAPRRTQSQRSSQQISQPARQNGEAFSQPARSFSQSYYEARAHSNEKRGTVDRTETDYFRLRASGIDPNKLRKRSFDSSGEEDVPKADNKRARTSISSITQQPTTNVRKSLPPPSTDEERVARFRAIKESMSKNGHSLGHTPSRSLDFNSTRMSTFNPTNTSRFNASTTNQIIQRARETLAQPPPSTSRQSTPDVSFARSSGTSISRDRPAYWARQSRFVPQHLYGQPEAIRAYRAQISGRSPASIQASPDIVQIKDVPDPPNFLSSPIPTQQSYYPTQQQQSFESEGRDAIDLQDVADGEDGEVEYNAHEEFDEEGEEIEYYSEEGEEGYSGEEEEYEDEDEECAQKPGGTEDDAIELSD</sequence>
<gene>
    <name evidence="10" type="primary">SAC3</name>
    <name evidence="10" type="ORF">SLS60_003212</name>
</gene>
<feature type="region of interest" description="Disordered" evidence="7">
    <location>
        <begin position="1067"/>
        <end position="1129"/>
    </location>
</feature>
<feature type="region of interest" description="Disordered" evidence="7">
    <location>
        <begin position="1226"/>
        <end position="1302"/>
    </location>
</feature>
<keyword evidence="3" id="KW-0472">Membrane</keyword>
<feature type="compositionally biased region" description="Acidic residues" evidence="7">
    <location>
        <begin position="15"/>
        <end position="24"/>
    </location>
</feature>
<proteinExistence type="predicted"/>
<feature type="compositionally biased region" description="Low complexity" evidence="7">
    <location>
        <begin position="1232"/>
        <end position="1242"/>
    </location>
</feature>
<feature type="compositionally biased region" description="Acidic residues" evidence="7">
    <location>
        <begin position="1566"/>
        <end position="1575"/>
    </location>
</feature>
<evidence type="ECO:0000256" key="3">
    <source>
        <dbReference type="ARBA" id="ARBA00023136"/>
    </source>
</evidence>
<evidence type="ECO:0000256" key="7">
    <source>
        <dbReference type="SAM" id="MobiDB-lite"/>
    </source>
</evidence>
<feature type="region of interest" description="Disordered" evidence="7">
    <location>
        <begin position="1526"/>
        <end position="1631"/>
    </location>
</feature>
<keyword evidence="5" id="KW-0449">Lipoprotein</keyword>
<evidence type="ECO:0000256" key="1">
    <source>
        <dbReference type="ARBA" id="ARBA00022792"/>
    </source>
</evidence>
<feature type="compositionally biased region" description="Acidic residues" evidence="7">
    <location>
        <begin position="1622"/>
        <end position="1631"/>
    </location>
</feature>
<keyword evidence="2" id="KW-0496">Mitochondrion</keyword>
<keyword evidence="11" id="KW-1185">Reference proteome</keyword>
<evidence type="ECO:0000259" key="9">
    <source>
        <dbReference type="Pfam" id="PF11001"/>
    </source>
</evidence>
<keyword evidence="4" id="KW-1015">Disulfide bond</keyword>
<keyword evidence="1" id="KW-0999">Mitochondrion inner membrane</keyword>
<dbReference type="Pfam" id="PF03399">
    <property type="entry name" value="SAC3_GANP"/>
    <property type="match status" value="1"/>
</dbReference>
<evidence type="ECO:0000313" key="11">
    <source>
        <dbReference type="Proteomes" id="UP001521785"/>
    </source>
</evidence>
<feature type="domain" description="SAC3/GANP/THP3 conserved" evidence="8">
    <location>
        <begin position="464"/>
        <end position="764"/>
    </location>
</feature>
<dbReference type="InterPro" id="IPR045107">
    <property type="entry name" value="SAC3/GANP/THP3"/>
</dbReference>
<accession>A0ABR3RV18</accession>
<name>A0ABR3RV18_9PLEO</name>
<evidence type="ECO:0000256" key="6">
    <source>
        <dbReference type="ARBA" id="ARBA00034476"/>
    </source>
</evidence>
<feature type="region of interest" description="Disordered" evidence="7">
    <location>
        <begin position="1340"/>
        <end position="1389"/>
    </location>
</feature>
<dbReference type="InterPro" id="IPR047092">
    <property type="entry name" value="AFUB_07903/YDR124W-like_hel"/>
</dbReference>
<comment type="subcellular location">
    <subcellularLocation>
        <location evidence="6">Mitochondrion inner membrane</location>
        <topology evidence="6">Lipid-anchor</topology>
    </subcellularLocation>
</comment>
<feature type="compositionally biased region" description="Acidic residues" evidence="7">
    <location>
        <begin position="1582"/>
        <end position="1614"/>
    </location>
</feature>
<evidence type="ECO:0000256" key="5">
    <source>
        <dbReference type="ARBA" id="ARBA00023288"/>
    </source>
</evidence>
<feature type="domain" description="Subtelomeric hrmA-associated cluster protein AFUB-079030/YDR124W-like helical bundle" evidence="9">
    <location>
        <begin position="152"/>
        <end position="261"/>
    </location>
</feature>
<dbReference type="InterPro" id="IPR007964">
    <property type="entry name" value="MIC19/MIC25"/>
</dbReference>
<feature type="compositionally biased region" description="Low complexity" evidence="7">
    <location>
        <begin position="1540"/>
        <end position="1553"/>
    </location>
</feature>
<evidence type="ECO:0000313" key="10">
    <source>
        <dbReference type="EMBL" id="KAL1608273.1"/>
    </source>
</evidence>
<dbReference type="Proteomes" id="UP001521785">
    <property type="component" value="Unassembled WGS sequence"/>
</dbReference>
<feature type="region of interest" description="Disordered" evidence="7">
    <location>
        <begin position="1"/>
        <end position="55"/>
    </location>
</feature>
<dbReference type="CDD" id="cd22265">
    <property type="entry name" value="UDM1_RNF168"/>
    <property type="match status" value="1"/>
</dbReference>
<evidence type="ECO:0000256" key="2">
    <source>
        <dbReference type="ARBA" id="ARBA00023128"/>
    </source>
</evidence>
<feature type="region of interest" description="Disordered" evidence="7">
    <location>
        <begin position="1448"/>
        <end position="1479"/>
    </location>
</feature>
<protein>
    <submittedName>
        <fullName evidence="10">Actin cytoskeleton and mitosis protein</fullName>
    </submittedName>
</protein>
<feature type="compositionally biased region" description="Basic and acidic residues" evidence="7">
    <location>
        <begin position="41"/>
        <end position="50"/>
    </location>
</feature>
<comment type="caution">
    <text evidence="10">The sequence shown here is derived from an EMBL/GenBank/DDBJ whole genome shotgun (WGS) entry which is preliminary data.</text>
</comment>
<feature type="region of interest" description="Disordered" evidence="7">
    <location>
        <begin position="102"/>
        <end position="148"/>
    </location>
</feature>
<feature type="region of interest" description="Disordered" evidence="7">
    <location>
        <begin position="196"/>
        <end position="215"/>
    </location>
</feature>
<feature type="region of interest" description="Disordered" evidence="7">
    <location>
        <begin position="344"/>
        <end position="365"/>
    </location>
</feature>
<dbReference type="PANTHER" id="PTHR12436:SF3">
    <property type="entry name" value="GERMINAL-CENTER ASSOCIATED NUCLEAR PROTEIN"/>
    <property type="match status" value="1"/>
</dbReference>
<feature type="compositionally biased region" description="Low complexity" evidence="7">
    <location>
        <begin position="1275"/>
        <end position="1291"/>
    </location>
</feature>
<reference evidence="10 11" key="1">
    <citation type="submission" date="2024-02" db="EMBL/GenBank/DDBJ databases">
        <title>De novo assembly and annotation of 12 fungi associated with fruit tree decline syndrome in Ontario, Canada.</title>
        <authorList>
            <person name="Sulman M."/>
            <person name="Ellouze W."/>
            <person name="Ilyukhin E."/>
        </authorList>
    </citation>
    <scope>NUCLEOTIDE SEQUENCE [LARGE SCALE GENOMIC DNA]</scope>
    <source>
        <strain evidence="10 11">M42-189</strain>
    </source>
</reference>
<organism evidence="10 11">
    <name type="scientific">Paraconiothyrium brasiliense</name>
    <dbReference type="NCBI Taxonomy" id="300254"/>
    <lineage>
        <taxon>Eukaryota</taxon>
        <taxon>Fungi</taxon>
        <taxon>Dikarya</taxon>
        <taxon>Ascomycota</taxon>
        <taxon>Pezizomycotina</taxon>
        <taxon>Dothideomycetes</taxon>
        <taxon>Pleosporomycetidae</taxon>
        <taxon>Pleosporales</taxon>
        <taxon>Massarineae</taxon>
        <taxon>Didymosphaeriaceae</taxon>
        <taxon>Paraconiothyrium</taxon>
    </lineage>
</organism>
<evidence type="ECO:0000259" key="8">
    <source>
        <dbReference type="Pfam" id="PF03399"/>
    </source>
</evidence>
<feature type="region of interest" description="Disordered" evidence="7">
    <location>
        <begin position="1021"/>
        <end position="1041"/>
    </location>
</feature>